<evidence type="ECO:0000259" key="5">
    <source>
        <dbReference type="PROSITE" id="PS50114"/>
    </source>
</evidence>
<dbReference type="PROSITE" id="PS50114">
    <property type="entry name" value="GATA_ZN_FINGER_2"/>
    <property type="match status" value="1"/>
</dbReference>
<evidence type="ECO:0000256" key="3">
    <source>
        <dbReference type="ARBA" id="ARBA00023242"/>
    </source>
</evidence>
<proteinExistence type="predicted"/>
<evidence type="ECO:0000256" key="2">
    <source>
        <dbReference type="ARBA" id="ARBA00023163"/>
    </source>
</evidence>
<evidence type="ECO:0000256" key="1">
    <source>
        <dbReference type="ARBA" id="ARBA00023015"/>
    </source>
</evidence>
<dbReference type="InterPro" id="IPR013088">
    <property type="entry name" value="Znf_NHR/GATA"/>
</dbReference>
<accession>A0A1I8B987</accession>
<keyword evidence="2" id="KW-0804">Transcription</keyword>
<keyword evidence="3" id="KW-0539">Nucleus</keyword>
<dbReference type="Proteomes" id="UP000095281">
    <property type="component" value="Unplaced"/>
</dbReference>
<dbReference type="InterPro" id="IPR000679">
    <property type="entry name" value="Znf_GATA"/>
</dbReference>
<organism evidence="6 7">
    <name type="scientific">Meloidogyne hapla</name>
    <name type="common">Root-knot nematode worm</name>
    <dbReference type="NCBI Taxonomy" id="6305"/>
    <lineage>
        <taxon>Eukaryota</taxon>
        <taxon>Metazoa</taxon>
        <taxon>Ecdysozoa</taxon>
        <taxon>Nematoda</taxon>
        <taxon>Chromadorea</taxon>
        <taxon>Rhabditida</taxon>
        <taxon>Tylenchina</taxon>
        <taxon>Tylenchomorpha</taxon>
        <taxon>Tylenchoidea</taxon>
        <taxon>Meloidogynidae</taxon>
        <taxon>Meloidogyninae</taxon>
        <taxon>Meloidogyne</taxon>
    </lineage>
</organism>
<dbReference type="GO" id="GO:0006355">
    <property type="term" value="P:regulation of DNA-templated transcription"/>
    <property type="evidence" value="ECO:0007669"/>
    <property type="project" value="InterPro"/>
</dbReference>
<dbReference type="GO" id="GO:0008270">
    <property type="term" value="F:zinc ion binding"/>
    <property type="evidence" value="ECO:0007669"/>
    <property type="project" value="UniProtKB-KW"/>
</dbReference>
<keyword evidence="6" id="KW-1185">Reference proteome</keyword>
<dbReference type="Gene3D" id="3.30.50.10">
    <property type="entry name" value="Erythroid Transcription Factor GATA-1, subunit A"/>
    <property type="match status" value="1"/>
</dbReference>
<evidence type="ECO:0000313" key="6">
    <source>
        <dbReference type="Proteomes" id="UP000095281"/>
    </source>
</evidence>
<keyword evidence="4" id="KW-0479">Metal-binding</keyword>
<keyword evidence="4" id="KW-0863">Zinc-finger</keyword>
<dbReference type="GO" id="GO:0043565">
    <property type="term" value="F:sequence-specific DNA binding"/>
    <property type="evidence" value="ECO:0007669"/>
    <property type="project" value="InterPro"/>
</dbReference>
<evidence type="ECO:0000313" key="7">
    <source>
        <dbReference type="WBParaSite" id="MhA1_Contig1724.frz3.gene9"/>
    </source>
</evidence>
<dbReference type="SUPFAM" id="SSF57716">
    <property type="entry name" value="Glucocorticoid receptor-like (DNA-binding domain)"/>
    <property type="match status" value="1"/>
</dbReference>
<keyword evidence="1" id="KW-0805">Transcription regulation</keyword>
<name>A0A1I8B987_MELHA</name>
<reference evidence="7" key="1">
    <citation type="submission" date="2016-11" db="UniProtKB">
        <authorList>
            <consortium name="WormBaseParasite"/>
        </authorList>
    </citation>
    <scope>IDENTIFICATION</scope>
</reference>
<protein>
    <submittedName>
        <fullName evidence="7">GATA-type domain-containing protein</fullName>
    </submittedName>
</protein>
<dbReference type="WBParaSite" id="MhA1_Contig1724.frz3.gene9">
    <property type="protein sequence ID" value="MhA1_Contig1724.frz3.gene9"/>
    <property type="gene ID" value="MhA1_Contig1724.frz3.gene9"/>
</dbReference>
<sequence length="152" mass="18065">MIKSLRILELNEEKNIFVSEVQAKSRFIPNIQLSKKIVIQITNNQFIKNLIPGFDKQVIINNEFVKNEENNYYETSILDKNNIKLNDRQLKSFDAKNKSVILTKQKRQCFICKDTKPLRWYGYLKENYLCNACHEYNKRNYGKQKPATKKLV</sequence>
<keyword evidence="4" id="KW-0862">Zinc</keyword>
<evidence type="ECO:0000256" key="4">
    <source>
        <dbReference type="PROSITE-ProRule" id="PRU00094"/>
    </source>
</evidence>
<feature type="domain" description="GATA-type" evidence="5">
    <location>
        <begin position="103"/>
        <end position="140"/>
    </location>
</feature>
<dbReference type="AlphaFoldDB" id="A0A1I8B987"/>